<gene>
    <name evidence="2" type="ORF">HRI_002280700</name>
</gene>
<proteinExistence type="predicted"/>
<evidence type="ECO:0000313" key="2">
    <source>
        <dbReference type="EMBL" id="GMI86114.1"/>
    </source>
</evidence>
<dbReference type="PANTHER" id="PTHR33427">
    <property type="entry name" value="HNH ENDONUCLEASE"/>
    <property type="match status" value="1"/>
</dbReference>
<name>A0A9W7HX82_HIBTR</name>
<organism evidence="2 3">
    <name type="scientific">Hibiscus trionum</name>
    <name type="common">Flower of an hour</name>
    <dbReference type="NCBI Taxonomy" id="183268"/>
    <lineage>
        <taxon>Eukaryota</taxon>
        <taxon>Viridiplantae</taxon>
        <taxon>Streptophyta</taxon>
        <taxon>Embryophyta</taxon>
        <taxon>Tracheophyta</taxon>
        <taxon>Spermatophyta</taxon>
        <taxon>Magnoliopsida</taxon>
        <taxon>eudicotyledons</taxon>
        <taxon>Gunneridae</taxon>
        <taxon>Pentapetalae</taxon>
        <taxon>rosids</taxon>
        <taxon>malvids</taxon>
        <taxon>Malvales</taxon>
        <taxon>Malvaceae</taxon>
        <taxon>Malvoideae</taxon>
        <taxon>Hibiscus</taxon>
    </lineage>
</organism>
<dbReference type="AlphaFoldDB" id="A0A9W7HX82"/>
<keyword evidence="1" id="KW-0472">Membrane</keyword>
<reference evidence="2" key="1">
    <citation type="submission" date="2023-05" db="EMBL/GenBank/DDBJ databases">
        <title>Genome and transcriptome analyses reveal genes involved in the formation of fine ridges on petal epidermal cells in Hibiscus trionum.</title>
        <authorList>
            <person name="Koshimizu S."/>
            <person name="Masuda S."/>
            <person name="Ishii T."/>
            <person name="Shirasu K."/>
            <person name="Hoshino A."/>
            <person name="Arita M."/>
        </authorList>
    </citation>
    <scope>NUCLEOTIDE SEQUENCE</scope>
    <source>
        <strain evidence="2">Hamamatsu line</strain>
    </source>
</reference>
<evidence type="ECO:0000313" key="3">
    <source>
        <dbReference type="Proteomes" id="UP001165190"/>
    </source>
</evidence>
<keyword evidence="1" id="KW-0812">Transmembrane</keyword>
<keyword evidence="3" id="KW-1185">Reference proteome</keyword>
<dbReference type="OrthoDB" id="608866at2759"/>
<comment type="caution">
    <text evidence="2">The sequence shown here is derived from an EMBL/GenBank/DDBJ whole genome shotgun (WGS) entry which is preliminary data.</text>
</comment>
<evidence type="ECO:0000256" key="1">
    <source>
        <dbReference type="SAM" id="Phobius"/>
    </source>
</evidence>
<dbReference type="Proteomes" id="UP001165190">
    <property type="component" value="Unassembled WGS sequence"/>
</dbReference>
<dbReference type="PANTHER" id="PTHR33427:SF2">
    <property type="entry name" value="TRICHOHYALIN"/>
    <property type="match status" value="1"/>
</dbReference>
<sequence length="105" mass="11939">MRVSATREPIRKYDGAVVLVLTTMALLSPSFLTFCSKMRSAGFDPKVIRVDPYVNVLYYDAGSASPLSWDIDHWFPCSSTLSSLLVYFYSLDYVFAFHLASFLQY</sequence>
<dbReference type="EMBL" id="BSYR01000021">
    <property type="protein sequence ID" value="GMI86114.1"/>
    <property type="molecule type" value="Genomic_DNA"/>
</dbReference>
<protein>
    <submittedName>
        <fullName evidence="2">Uncharacterized protein</fullName>
    </submittedName>
</protein>
<keyword evidence="1" id="KW-1133">Transmembrane helix</keyword>
<feature type="transmembrane region" description="Helical" evidence="1">
    <location>
        <begin position="84"/>
        <end position="103"/>
    </location>
</feature>
<accession>A0A9W7HX82</accession>